<comment type="caution">
    <text evidence="1">The sequence shown here is derived from an EMBL/GenBank/DDBJ whole genome shotgun (WGS) entry which is preliminary data.</text>
</comment>
<sequence length="362" mass="42059">MFSSSNLAQRDVESSTPEIEYEHLFLTGATGFVVETISNGGRSWLIDYLPDIETGDDSGVYGGLSLRIVEVGRNNYNNVFLWWCQDDRLVNVFWADAYSRELYKEFGNVVTFDTTYLVNKYNMPFAPFVGVNHHGQSILFGCGLILREDTPSFVWLFETWLSCMSDSYPNAIITDQCRAMQNAISEVFPNARHRWCLWHIMKKIRDKLKSYNEYKAIKTSLKSAVYDSLYPVDFEQNWADLIKQFNLQSNDWLAGLYKERHRWVPAFVKDTFWAGMSTTQRSESMNAFFDGYVHSNTTLKEFVGQYENALRKKVQKEEEADAHSLNFQIQKMSPYGFEDQFLQVYTIGKCKEFREQVAQTIG</sequence>
<organism evidence="1 2">
    <name type="scientific">Rhododendron molle</name>
    <name type="common">Chinese azalea</name>
    <name type="synonym">Azalea mollis</name>
    <dbReference type="NCBI Taxonomy" id="49168"/>
    <lineage>
        <taxon>Eukaryota</taxon>
        <taxon>Viridiplantae</taxon>
        <taxon>Streptophyta</taxon>
        <taxon>Embryophyta</taxon>
        <taxon>Tracheophyta</taxon>
        <taxon>Spermatophyta</taxon>
        <taxon>Magnoliopsida</taxon>
        <taxon>eudicotyledons</taxon>
        <taxon>Gunneridae</taxon>
        <taxon>Pentapetalae</taxon>
        <taxon>asterids</taxon>
        <taxon>Ericales</taxon>
        <taxon>Ericaceae</taxon>
        <taxon>Ericoideae</taxon>
        <taxon>Rhodoreae</taxon>
        <taxon>Rhododendron</taxon>
    </lineage>
</organism>
<dbReference type="Proteomes" id="UP001062846">
    <property type="component" value="Chromosome 13"/>
</dbReference>
<keyword evidence="2" id="KW-1185">Reference proteome</keyword>
<evidence type="ECO:0000313" key="2">
    <source>
        <dbReference type="Proteomes" id="UP001062846"/>
    </source>
</evidence>
<reference evidence="1" key="1">
    <citation type="submission" date="2022-02" db="EMBL/GenBank/DDBJ databases">
        <title>Plant Genome Project.</title>
        <authorList>
            <person name="Zhang R.-G."/>
        </authorList>
    </citation>
    <scope>NUCLEOTIDE SEQUENCE</scope>
    <source>
        <strain evidence="1">AT1</strain>
    </source>
</reference>
<name>A0ACC0L6E8_RHOML</name>
<evidence type="ECO:0000313" key="1">
    <source>
        <dbReference type="EMBL" id="KAI8523836.1"/>
    </source>
</evidence>
<gene>
    <name evidence="1" type="ORF">RHMOL_Rhmol13G0103200</name>
</gene>
<protein>
    <submittedName>
        <fullName evidence="1">Uncharacterized protein</fullName>
    </submittedName>
</protein>
<dbReference type="EMBL" id="CM046400">
    <property type="protein sequence ID" value="KAI8523836.1"/>
    <property type="molecule type" value="Genomic_DNA"/>
</dbReference>
<accession>A0ACC0L6E8</accession>
<proteinExistence type="predicted"/>